<evidence type="ECO:0000313" key="1">
    <source>
        <dbReference type="EMBL" id="HCL01539.1"/>
    </source>
</evidence>
<accession>A0A3D2X314</accession>
<organism evidence="1 2">
    <name type="scientific">Lachnoclostridium phytofermentans</name>
    <dbReference type="NCBI Taxonomy" id="66219"/>
    <lineage>
        <taxon>Bacteria</taxon>
        <taxon>Bacillati</taxon>
        <taxon>Bacillota</taxon>
        <taxon>Clostridia</taxon>
        <taxon>Lachnospirales</taxon>
        <taxon>Lachnospiraceae</taxon>
    </lineage>
</organism>
<dbReference type="AlphaFoldDB" id="A0A3D2X314"/>
<sequence length="354" mass="41409">MSNNRFVTINTSTWNNSPYVPKSNGRIISEQCSDNVISEYWYVDSRGGKWSTLFYSGETIHIGETIQFVFWVHIKKNFGTTFRAQLFQSDWDKATTFELSNNCPYLIKNIGKYYLFSIPYIASEDHIVNYTLSMNDFEATIFSAEENGVNKVELVPTEKGKISVDRINEITKEENDIWDCSPYQIVKCYKEDFPKTRFIGIKYSDEDRVNGMYGWHWGQWFETGKFGVIEKLLTKEFQKVYTDAEAYIGLERYKEGEPYEYWIGMFLPENSVVPDGYSYVDFNFNCVGVCWIKGHEENVYGHEGDCYEELIEKGIQVLEDSNGACWFFERYVCPRFTTQDKEGKVILDIGYFVK</sequence>
<evidence type="ECO:0000313" key="2">
    <source>
        <dbReference type="Proteomes" id="UP000262969"/>
    </source>
</evidence>
<name>A0A3D2X314_9FIRM</name>
<dbReference type="EMBL" id="DPVV01000134">
    <property type="protein sequence ID" value="HCL01539.1"/>
    <property type="molecule type" value="Genomic_DNA"/>
</dbReference>
<dbReference type="Proteomes" id="UP000262969">
    <property type="component" value="Unassembled WGS sequence"/>
</dbReference>
<gene>
    <name evidence="1" type="ORF">DHW61_03845</name>
</gene>
<proteinExistence type="predicted"/>
<protein>
    <submittedName>
        <fullName evidence="1">Uncharacterized protein</fullName>
    </submittedName>
</protein>
<reference evidence="1 2" key="1">
    <citation type="journal article" date="2018" name="Nat. Biotechnol.">
        <title>A standardized bacterial taxonomy based on genome phylogeny substantially revises the tree of life.</title>
        <authorList>
            <person name="Parks D.H."/>
            <person name="Chuvochina M."/>
            <person name="Waite D.W."/>
            <person name="Rinke C."/>
            <person name="Skarshewski A."/>
            <person name="Chaumeil P.A."/>
            <person name="Hugenholtz P."/>
        </authorList>
    </citation>
    <scope>NUCLEOTIDE SEQUENCE [LARGE SCALE GENOMIC DNA]</scope>
    <source>
        <strain evidence="1">UBA11728</strain>
    </source>
</reference>
<comment type="caution">
    <text evidence="1">The sequence shown here is derived from an EMBL/GenBank/DDBJ whole genome shotgun (WGS) entry which is preliminary data.</text>
</comment>